<dbReference type="Gene3D" id="3.10.20.30">
    <property type="match status" value="1"/>
</dbReference>
<dbReference type="PRINTS" id="PR00326">
    <property type="entry name" value="GTP1OBG"/>
</dbReference>
<evidence type="ECO:0000313" key="5">
    <source>
        <dbReference type="EMBL" id="ASI13367.1"/>
    </source>
</evidence>
<keyword evidence="6" id="KW-1185">Reference proteome</keyword>
<dbReference type="PROSITE" id="PS51710">
    <property type="entry name" value="G_OBG"/>
    <property type="match status" value="1"/>
</dbReference>
<dbReference type="RefSeq" id="WP_124216856.1">
    <property type="nucleotide sequence ID" value="NZ_CP019964.1"/>
</dbReference>
<dbReference type="InterPro" id="IPR005225">
    <property type="entry name" value="Small_GTP-bd"/>
</dbReference>
<dbReference type="Pfam" id="PF16897">
    <property type="entry name" value="MMR_HSR1_Xtn"/>
    <property type="match status" value="1"/>
</dbReference>
<dbReference type="InterPro" id="IPR006073">
    <property type="entry name" value="GTP-bd"/>
</dbReference>
<dbReference type="GeneID" id="33313583"/>
<dbReference type="InterPro" id="IPR004095">
    <property type="entry name" value="TGS"/>
</dbReference>
<proteinExistence type="predicted"/>
<reference evidence="5 6" key="1">
    <citation type="journal article" date="2017" name="Nat. Commun.">
        <title>'ARMAN' archaea depend on association with euryarchaeal host in culture and in situ.</title>
        <authorList>
            <person name="Golyshina O."/>
            <person name="Toshchakov S."/>
            <person name="Makarova K."/>
            <person name="Gavrilov S."/>
            <person name="Korzhenkov A."/>
            <person name="La Cono V."/>
            <person name="Arcadi E."/>
            <person name="Nechitaylo T."/>
            <person name="Ferrer M."/>
            <person name="Kublanov I."/>
            <person name="Wolf Y."/>
            <person name="Yakimov M."/>
            <person name="Golyshin P."/>
            <person name="Slesarev A."/>
            <person name="Kozyavkin S."/>
        </authorList>
    </citation>
    <scope>NUCLEOTIDE SEQUENCE [LARGE SCALE GENOMIC DNA]</scope>
    <source>
        <strain evidence="5 6">Mia14</strain>
    </source>
</reference>
<dbReference type="PROSITE" id="PS51880">
    <property type="entry name" value="TGS"/>
    <property type="match status" value="1"/>
</dbReference>
<dbReference type="InterPro" id="IPR012675">
    <property type="entry name" value="Beta-grasp_dom_sf"/>
</dbReference>
<dbReference type="NCBIfam" id="TIGR00231">
    <property type="entry name" value="small_GTP"/>
    <property type="match status" value="1"/>
</dbReference>
<accession>A0A218NLL4</accession>
<evidence type="ECO:0000256" key="2">
    <source>
        <dbReference type="ARBA" id="ARBA00023134"/>
    </source>
</evidence>
<dbReference type="Pfam" id="PF02824">
    <property type="entry name" value="TGS"/>
    <property type="match status" value="1"/>
</dbReference>
<dbReference type="OrthoDB" id="372125at2157"/>
<keyword evidence="1" id="KW-0547">Nucleotide-binding</keyword>
<dbReference type="InterPro" id="IPR045001">
    <property type="entry name" value="DRG"/>
</dbReference>
<evidence type="ECO:0000256" key="1">
    <source>
        <dbReference type="ARBA" id="ARBA00022741"/>
    </source>
</evidence>
<dbReference type="InterPro" id="IPR027417">
    <property type="entry name" value="P-loop_NTPase"/>
</dbReference>
<dbReference type="EMBL" id="CP019964">
    <property type="protein sequence ID" value="ASI13367.1"/>
    <property type="molecule type" value="Genomic_DNA"/>
</dbReference>
<protein>
    <submittedName>
        <fullName evidence="5">Ribosome-binding GTPase Rbg</fullName>
    </submittedName>
</protein>
<dbReference type="Proteomes" id="UP000197679">
    <property type="component" value="Chromosome"/>
</dbReference>
<keyword evidence="2" id="KW-0342">GTP-binding</keyword>
<dbReference type="InterPro" id="IPR031167">
    <property type="entry name" value="G_OBG"/>
</dbReference>
<sequence length="364" mass="41004">METKDKLEEKLEELKDEYAKVKDNKATNKYVGKLRAKIASIKKDIVIASRRRHEKGFFVKKTGDATIVLMGFPSTGKSSLLNDLTKSNSKTAEYAFTTIGIVPGTLNYRDAHLQILDMPGIINDAHLGAGNGLSVIAQMHVADLVAFVVDAQQPSQLKYLINELNALHIYIKEKPEIIIIENKSNGLSIINKSSLRLDHIKEIFNGFGIYNADVRIYSELSEDELIGYVSHSSTYLKAIVVLNKIDLVKDYEKVAKEIKSQYPMKVVTVSALNRIGMDNLKWELYSALDLIRIYIKPRMSDEKSPITLDKGSTAYDVAKMLHSEFADEIKYAYITGPSVKYPNQRVSIKHRLEDGDIVTFVKEK</sequence>
<feature type="domain" description="OBG-type G" evidence="3">
    <location>
        <begin position="65"/>
        <end position="289"/>
    </location>
</feature>
<dbReference type="InterPro" id="IPR031662">
    <property type="entry name" value="GTP-binding_2"/>
</dbReference>
<dbReference type="Pfam" id="PF01926">
    <property type="entry name" value="MMR_HSR1"/>
    <property type="match status" value="1"/>
</dbReference>
<dbReference type="KEGG" id="marh:Mia14_0021"/>
<gene>
    <name evidence="5" type="ORF">Mia14_0021</name>
</gene>
<dbReference type="AlphaFoldDB" id="A0A218NLL4"/>
<dbReference type="Gene3D" id="3.40.50.300">
    <property type="entry name" value="P-loop containing nucleotide triphosphate hydrolases"/>
    <property type="match status" value="2"/>
</dbReference>
<dbReference type="GO" id="GO:0005525">
    <property type="term" value="F:GTP binding"/>
    <property type="evidence" value="ECO:0007669"/>
    <property type="project" value="UniProtKB-KW"/>
</dbReference>
<name>A0A218NLL4_9ARCH</name>
<evidence type="ECO:0000259" key="4">
    <source>
        <dbReference type="PROSITE" id="PS51880"/>
    </source>
</evidence>
<dbReference type="GO" id="GO:0003924">
    <property type="term" value="F:GTPase activity"/>
    <property type="evidence" value="ECO:0007669"/>
    <property type="project" value="InterPro"/>
</dbReference>
<dbReference type="SUPFAM" id="SSF81271">
    <property type="entry name" value="TGS-like"/>
    <property type="match status" value="1"/>
</dbReference>
<dbReference type="InterPro" id="IPR012676">
    <property type="entry name" value="TGS-like"/>
</dbReference>
<evidence type="ECO:0000313" key="6">
    <source>
        <dbReference type="Proteomes" id="UP000197679"/>
    </source>
</evidence>
<evidence type="ECO:0000259" key="3">
    <source>
        <dbReference type="PROSITE" id="PS51710"/>
    </source>
</evidence>
<organism evidence="5 6">
    <name type="scientific">Candidatus Mancarchaeum acidiphilum</name>
    <dbReference type="NCBI Taxonomy" id="1920749"/>
    <lineage>
        <taxon>Archaea</taxon>
        <taxon>Candidatus Micrarchaeota</taxon>
        <taxon>Candidatus Mancarchaeum</taxon>
    </lineage>
</organism>
<dbReference type="PANTHER" id="PTHR43127">
    <property type="entry name" value="DEVELOPMENTALLY-REGULATED GTP-BINDING PROTEIN 2"/>
    <property type="match status" value="1"/>
</dbReference>
<dbReference type="SUPFAM" id="SSF52540">
    <property type="entry name" value="P-loop containing nucleoside triphosphate hydrolases"/>
    <property type="match status" value="1"/>
</dbReference>
<feature type="domain" description="TGS" evidence="4">
    <location>
        <begin position="289"/>
        <end position="362"/>
    </location>
</feature>